<evidence type="ECO:0000313" key="3">
    <source>
        <dbReference type="EMBL" id="CAJ0582648.1"/>
    </source>
</evidence>
<feature type="transmembrane region" description="Helical" evidence="2">
    <location>
        <begin position="133"/>
        <end position="155"/>
    </location>
</feature>
<keyword evidence="2" id="KW-0472">Membrane</keyword>
<evidence type="ECO:0000313" key="4">
    <source>
        <dbReference type="Proteomes" id="UP001177023"/>
    </source>
</evidence>
<dbReference type="AlphaFoldDB" id="A0AA36G7I6"/>
<name>A0AA36G7I6_9BILA</name>
<keyword evidence="4" id="KW-1185">Reference proteome</keyword>
<comment type="caution">
    <text evidence="3">The sequence shown here is derived from an EMBL/GenBank/DDBJ whole genome shotgun (WGS) entry which is preliminary data.</text>
</comment>
<reference evidence="3" key="1">
    <citation type="submission" date="2023-06" db="EMBL/GenBank/DDBJ databases">
        <authorList>
            <person name="Delattre M."/>
        </authorList>
    </citation>
    <scope>NUCLEOTIDE SEQUENCE</scope>
    <source>
        <strain evidence="3">AF72</strain>
    </source>
</reference>
<evidence type="ECO:0000256" key="2">
    <source>
        <dbReference type="SAM" id="Phobius"/>
    </source>
</evidence>
<feature type="region of interest" description="Disordered" evidence="1">
    <location>
        <begin position="180"/>
        <end position="240"/>
    </location>
</feature>
<dbReference type="EMBL" id="CATQJA010002664">
    <property type="protein sequence ID" value="CAJ0582648.1"/>
    <property type="molecule type" value="Genomic_DNA"/>
</dbReference>
<feature type="transmembrane region" description="Helical" evidence="2">
    <location>
        <begin position="96"/>
        <end position="117"/>
    </location>
</feature>
<keyword evidence="2" id="KW-0812">Transmembrane</keyword>
<gene>
    <name evidence="3" type="ORF">MSPICULIGERA_LOCUS20778</name>
</gene>
<organism evidence="3 4">
    <name type="scientific">Mesorhabditis spiculigera</name>
    <dbReference type="NCBI Taxonomy" id="96644"/>
    <lineage>
        <taxon>Eukaryota</taxon>
        <taxon>Metazoa</taxon>
        <taxon>Ecdysozoa</taxon>
        <taxon>Nematoda</taxon>
        <taxon>Chromadorea</taxon>
        <taxon>Rhabditida</taxon>
        <taxon>Rhabditina</taxon>
        <taxon>Rhabditomorpha</taxon>
        <taxon>Rhabditoidea</taxon>
        <taxon>Rhabditidae</taxon>
        <taxon>Mesorhabditinae</taxon>
        <taxon>Mesorhabditis</taxon>
    </lineage>
</organism>
<protein>
    <submittedName>
        <fullName evidence="3">Uncharacterized protein</fullName>
    </submittedName>
</protein>
<dbReference type="Proteomes" id="UP001177023">
    <property type="component" value="Unassembled WGS sequence"/>
</dbReference>
<feature type="non-terminal residue" evidence="3">
    <location>
        <position position="240"/>
    </location>
</feature>
<evidence type="ECO:0000256" key="1">
    <source>
        <dbReference type="SAM" id="MobiDB-lite"/>
    </source>
</evidence>
<accession>A0AA36G7I6</accession>
<feature type="transmembrane region" description="Helical" evidence="2">
    <location>
        <begin position="62"/>
        <end position="84"/>
    </location>
</feature>
<proteinExistence type="predicted"/>
<sequence>MRILAAFFGVIFMFINPAMFTNVRRELTAAFNDANNFEMFVIKALRITVVDWLAVNTHLDRAAPFIVLTGVVLHLIITGVSLYGIYSCRPAFVRPLLVDAGVSTCVLFAFVSLSLYLHTNSHSQLKDHHEKNAYIGAAFLLTYFVWFSITMAGYFDVRRLHADFMYWIVEERASMRRMSLPHQVSVENRSDRSSKSSKGSKRSHRSERDEGSRPNSVAGSIRSKASHRSISARTRLSVPL</sequence>
<keyword evidence="2" id="KW-1133">Transmembrane helix</keyword>